<dbReference type="PANTHER" id="PTHR23048">
    <property type="entry name" value="MYOSIN LIGHT CHAIN 1, 3"/>
    <property type="match status" value="1"/>
</dbReference>
<evidence type="ECO:0000313" key="6">
    <source>
        <dbReference type="EMBL" id="KAF5894132.1"/>
    </source>
</evidence>
<dbReference type="EMBL" id="QNUK01000390">
    <property type="protein sequence ID" value="KAF5894132.1"/>
    <property type="molecule type" value="Genomic_DNA"/>
</dbReference>
<dbReference type="AlphaFoldDB" id="A0A8J4UAG3"/>
<dbReference type="InterPro" id="IPR050230">
    <property type="entry name" value="CALM/Myosin/TropC-like"/>
</dbReference>
<dbReference type="Proteomes" id="UP000727407">
    <property type="component" value="Unassembled WGS sequence"/>
</dbReference>
<dbReference type="InterPro" id="IPR018247">
    <property type="entry name" value="EF_Hand_1_Ca_BS"/>
</dbReference>
<feature type="domain" description="EF-hand" evidence="5">
    <location>
        <begin position="62"/>
        <end position="97"/>
    </location>
</feature>
<proteinExistence type="predicted"/>
<evidence type="ECO:0000256" key="1">
    <source>
        <dbReference type="ARBA" id="ARBA00022723"/>
    </source>
</evidence>
<feature type="domain" description="EF-hand" evidence="5">
    <location>
        <begin position="26"/>
        <end position="61"/>
    </location>
</feature>
<evidence type="ECO:0000256" key="2">
    <source>
        <dbReference type="ARBA" id="ARBA00022737"/>
    </source>
</evidence>
<gene>
    <name evidence="6" type="ORF">DAT39_016164</name>
</gene>
<dbReference type="Gene3D" id="1.20.1250.70">
    <property type="entry name" value="Interleukin-15/Interleukin-21"/>
    <property type="match status" value="2"/>
</dbReference>
<dbReference type="GO" id="GO:0005509">
    <property type="term" value="F:calcium ion binding"/>
    <property type="evidence" value="ECO:0007669"/>
    <property type="project" value="InterPro"/>
</dbReference>
<dbReference type="SUPFAM" id="SSF47266">
    <property type="entry name" value="4-helical cytokines"/>
    <property type="match status" value="2"/>
</dbReference>
<dbReference type="InterPro" id="IPR002048">
    <property type="entry name" value="EF_hand_dom"/>
</dbReference>
<dbReference type="OrthoDB" id="343296at2759"/>
<sequence>ASGFRKPSATAIQRKKAAPRQDLTEEQKQEIREAFDLFDTDGSGTIDVKELKVAMRALGFEPKKEEIKKMIADVDKEGSGTIDFNDFLSMMTQKMSEKDSKEEILKAFRLFDDDGTGKISFKNLKRVAKELGENLTDEELQLRRGFPGTRSILYKAACWTQTTPPKDMKTDKLLQQAIRLLKGLIDHVKDDNTFLHSPTNDIKECCSQSAFECFKKELKSTTSLNNLKLLKLKLERNLSKPTIMNSMNQCSVEEIKNAECRSCDSYPMVSSKQFLSNLQSRLQKSLIADVLTAYPIQNTEDDIVVMSYEEIKQIIDELEQKGCNANDSVFYSPSGSNKCTISALKCSIQELETYKNECFVNNAEDNLVNRITESIDVVLDTVQ</sequence>
<evidence type="ECO:0000259" key="5">
    <source>
        <dbReference type="PROSITE" id="PS50222"/>
    </source>
</evidence>
<reference evidence="6" key="1">
    <citation type="submission" date="2020-07" db="EMBL/GenBank/DDBJ databases">
        <title>Clarias magur genome sequencing, assembly and annotation.</title>
        <authorList>
            <person name="Kushwaha B."/>
            <person name="Kumar R."/>
            <person name="Das P."/>
            <person name="Joshi C.G."/>
            <person name="Kumar D."/>
            <person name="Nagpure N.S."/>
            <person name="Pandey M."/>
            <person name="Agarwal S."/>
            <person name="Srivastava S."/>
            <person name="Singh M."/>
            <person name="Sahoo L."/>
            <person name="Jayasankar P."/>
            <person name="Meher P.K."/>
            <person name="Koringa P.G."/>
            <person name="Iquebal M.A."/>
            <person name="Das S.P."/>
            <person name="Bit A."/>
            <person name="Patnaik S."/>
            <person name="Patel N."/>
            <person name="Shah T.M."/>
            <person name="Hinsu A."/>
            <person name="Jena J.K."/>
        </authorList>
    </citation>
    <scope>NUCLEOTIDE SEQUENCE</scope>
    <source>
        <strain evidence="6">CIFAMagur01</strain>
        <tissue evidence="6">Testis</tissue>
    </source>
</reference>
<name>A0A8J4UAG3_CLAMG</name>
<dbReference type="PROSITE" id="PS00018">
    <property type="entry name" value="EF_HAND_1"/>
    <property type="match status" value="1"/>
</dbReference>
<dbReference type="GO" id="GO:0016460">
    <property type="term" value="C:myosin II complex"/>
    <property type="evidence" value="ECO:0007669"/>
    <property type="project" value="TreeGrafter"/>
</dbReference>
<dbReference type="Gene3D" id="1.10.238.10">
    <property type="entry name" value="EF-hand"/>
    <property type="match status" value="2"/>
</dbReference>
<evidence type="ECO:0000313" key="7">
    <source>
        <dbReference type="Proteomes" id="UP000727407"/>
    </source>
</evidence>
<feature type="non-terminal residue" evidence="6">
    <location>
        <position position="383"/>
    </location>
</feature>
<feature type="non-terminal residue" evidence="6">
    <location>
        <position position="1"/>
    </location>
</feature>
<dbReference type="InterPro" id="IPR011992">
    <property type="entry name" value="EF-hand-dom_pair"/>
</dbReference>
<dbReference type="Pfam" id="PF13405">
    <property type="entry name" value="EF-hand_6"/>
    <property type="match status" value="1"/>
</dbReference>
<keyword evidence="3" id="KW-0106">Calcium</keyword>
<keyword evidence="1" id="KW-0479">Metal-binding</keyword>
<keyword evidence="7" id="KW-1185">Reference proteome</keyword>
<dbReference type="SMART" id="SM00054">
    <property type="entry name" value="EFh"/>
    <property type="match status" value="3"/>
</dbReference>
<dbReference type="SUPFAM" id="SSF47473">
    <property type="entry name" value="EF-hand"/>
    <property type="match status" value="1"/>
</dbReference>
<feature type="domain" description="EF-hand" evidence="5">
    <location>
        <begin position="99"/>
        <end position="134"/>
    </location>
</feature>
<evidence type="ECO:0000256" key="4">
    <source>
        <dbReference type="SAM" id="MobiDB-lite"/>
    </source>
</evidence>
<dbReference type="FunFam" id="1.10.238.10:FF:000070">
    <property type="entry name" value="Centrin-1"/>
    <property type="match status" value="1"/>
</dbReference>
<dbReference type="CDD" id="cd00051">
    <property type="entry name" value="EFh"/>
    <property type="match status" value="2"/>
</dbReference>
<comment type="caution">
    <text evidence="6">The sequence shown here is derived from an EMBL/GenBank/DDBJ whole genome shotgun (WGS) entry which is preliminary data.</text>
</comment>
<protein>
    <submittedName>
        <fullName evidence="6">Caltractin</fullName>
    </submittedName>
</protein>
<feature type="region of interest" description="Disordered" evidence="4">
    <location>
        <begin position="1"/>
        <end position="26"/>
    </location>
</feature>
<accession>A0A8J4UAG3</accession>
<dbReference type="PANTHER" id="PTHR23048:SF59">
    <property type="entry name" value="EF-HAND SUPERFAMILY PROTEIN"/>
    <property type="match status" value="1"/>
</dbReference>
<dbReference type="InterPro" id="IPR009079">
    <property type="entry name" value="4_helix_cytokine-like_core"/>
</dbReference>
<dbReference type="PROSITE" id="PS50222">
    <property type="entry name" value="EF_HAND_2"/>
    <property type="match status" value="3"/>
</dbReference>
<organism evidence="6 7">
    <name type="scientific">Clarias magur</name>
    <name type="common">Asian catfish</name>
    <name type="synonym">Macropteronotus magur</name>
    <dbReference type="NCBI Taxonomy" id="1594786"/>
    <lineage>
        <taxon>Eukaryota</taxon>
        <taxon>Metazoa</taxon>
        <taxon>Chordata</taxon>
        <taxon>Craniata</taxon>
        <taxon>Vertebrata</taxon>
        <taxon>Euteleostomi</taxon>
        <taxon>Actinopterygii</taxon>
        <taxon>Neopterygii</taxon>
        <taxon>Teleostei</taxon>
        <taxon>Ostariophysi</taxon>
        <taxon>Siluriformes</taxon>
        <taxon>Clariidae</taxon>
        <taxon>Clarias</taxon>
    </lineage>
</organism>
<dbReference type="FunFam" id="1.10.238.10:FF:000062">
    <property type="entry name" value="Centrin 2"/>
    <property type="match status" value="1"/>
</dbReference>
<evidence type="ECO:0000256" key="3">
    <source>
        <dbReference type="ARBA" id="ARBA00022837"/>
    </source>
</evidence>
<keyword evidence="2" id="KW-0677">Repeat</keyword>
<dbReference type="Pfam" id="PF13499">
    <property type="entry name" value="EF-hand_7"/>
    <property type="match status" value="1"/>
</dbReference>